<evidence type="ECO:0000256" key="5">
    <source>
        <dbReference type="SAM" id="Phobius"/>
    </source>
</evidence>
<comment type="subcellular location">
    <subcellularLocation>
        <location evidence="1">Membrane</location>
        <topology evidence="1">Multi-pass membrane protein</topology>
    </subcellularLocation>
</comment>
<accession>A0A7X2H6Q6</accession>
<dbReference type="InterPro" id="IPR013525">
    <property type="entry name" value="ABC2_TM"/>
</dbReference>
<feature type="transmembrane region" description="Helical" evidence="5">
    <location>
        <begin position="125"/>
        <end position="146"/>
    </location>
</feature>
<dbReference type="Proteomes" id="UP000463051">
    <property type="component" value="Unassembled WGS sequence"/>
</dbReference>
<dbReference type="GO" id="GO:0016020">
    <property type="term" value="C:membrane"/>
    <property type="evidence" value="ECO:0007669"/>
    <property type="project" value="UniProtKB-SubCell"/>
</dbReference>
<dbReference type="EMBL" id="WJXB01000005">
    <property type="protein sequence ID" value="MRN54455.1"/>
    <property type="molecule type" value="Genomic_DNA"/>
</dbReference>
<feature type="transmembrane region" description="Helical" evidence="5">
    <location>
        <begin position="21"/>
        <end position="39"/>
    </location>
</feature>
<organism evidence="7 8">
    <name type="scientific">Paenibacillus monticola</name>
    <dbReference type="NCBI Taxonomy" id="2666075"/>
    <lineage>
        <taxon>Bacteria</taxon>
        <taxon>Bacillati</taxon>
        <taxon>Bacillota</taxon>
        <taxon>Bacilli</taxon>
        <taxon>Bacillales</taxon>
        <taxon>Paenibacillaceae</taxon>
        <taxon>Paenibacillus</taxon>
    </lineage>
</organism>
<keyword evidence="8" id="KW-1185">Reference proteome</keyword>
<reference evidence="7 8" key="1">
    <citation type="submission" date="2019-11" db="EMBL/GenBank/DDBJ databases">
        <title>Paenibacillus monticola sp. nov., a novel PGPR strain isolated from mountain sample in China.</title>
        <authorList>
            <person name="Zhao Q."/>
            <person name="Li H.-P."/>
            <person name="Zhang J.-L."/>
        </authorList>
    </citation>
    <scope>NUCLEOTIDE SEQUENCE [LARGE SCALE GENOMIC DNA]</scope>
    <source>
        <strain evidence="7 8">LC-T2</strain>
    </source>
</reference>
<feature type="transmembrane region" description="Helical" evidence="5">
    <location>
        <begin position="51"/>
        <end position="70"/>
    </location>
</feature>
<keyword evidence="3 5" id="KW-1133">Transmembrane helix</keyword>
<dbReference type="PANTHER" id="PTHR43229:SF2">
    <property type="entry name" value="NODULATION PROTEIN J"/>
    <property type="match status" value="1"/>
</dbReference>
<evidence type="ECO:0000256" key="4">
    <source>
        <dbReference type="ARBA" id="ARBA00023136"/>
    </source>
</evidence>
<evidence type="ECO:0000313" key="7">
    <source>
        <dbReference type="EMBL" id="MRN54455.1"/>
    </source>
</evidence>
<sequence length="227" mass="25265">MNNVLKLTQHEFRDLLRNPSIIILVVLPIFMSKVIITVMDQSGLNFMLLSTWILFAQVMVGIMITGPGLIEERESKTFDALLISPLSKGQIIVAKGLTVLILSLLSQTIVFLLNYGLSWAFWPSLLYMILGGIVFVEMGIIIGFLVNSSQNGSAVSSAVMIIFFLVVTVYEALPNWTYPFFVAWPSIEISQNLNSILKGDGLLLMESLLLPLWIVGLSLWISRIGEE</sequence>
<evidence type="ECO:0000256" key="3">
    <source>
        <dbReference type="ARBA" id="ARBA00022989"/>
    </source>
</evidence>
<evidence type="ECO:0000256" key="2">
    <source>
        <dbReference type="ARBA" id="ARBA00022692"/>
    </source>
</evidence>
<dbReference type="AlphaFoldDB" id="A0A7X2H6Q6"/>
<feature type="transmembrane region" description="Helical" evidence="5">
    <location>
        <begin position="201"/>
        <end position="221"/>
    </location>
</feature>
<protein>
    <submittedName>
        <fullName evidence="7">ABC transporter permease subunit</fullName>
    </submittedName>
</protein>
<evidence type="ECO:0000256" key="1">
    <source>
        <dbReference type="ARBA" id="ARBA00004141"/>
    </source>
</evidence>
<comment type="caution">
    <text evidence="7">The sequence shown here is derived from an EMBL/GenBank/DDBJ whole genome shotgun (WGS) entry which is preliminary data.</text>
</comment>
<evidence type="ECO:0000313" key="8">
    <source>
        <dbReference type="Proteomes" id="UP000463051"/>
    </source>
</evidence>
<dbReference type="GO" id="GO:0140359">
    <property type="term" value="F:ABC-type transporter activity"/>
    <property type="evidence" value="ECO:0007669"/>
    <property type="project" value="InterPro"/>
</dbReference>
<dbReference type="PANTHER" id="PTHR43229">
    <property type="entry name" value="NODULATION PROTEIN J"/>
    <property type="match status" value="1"/>
</dbReference>
<name>A0A7X2H6Q6_9BACL</name>
<dbReference type="Pfam" id="PF12698">
    <property type="entry name" value="ABC2_membrane_3"/>
    <property type="match status" value="1"/>
</dbReference>
<keyword evidence="2 5" id="KW-0812">Transmembrane</keyword>
<feature type="domain" description="ABC-2 type transporter transmembrane" evidence="6">
    <location>
        <begin position="41"/>
        <end position="222"/>
    </location>
</feature>
<proteinExistence type="predicted"/>
<dbReference type="InterPro" id="IPR051784">
    <property type="entry name" value="Nod_factor_ABC_transporter"/>
</dbReference>
<dbReference type="RefSeq" id="WP_154119589.1">
    <property type="nucleotide sequence ID" value="NZ_WJXB01000005.1"/>
</dbReference>
<evidence type="ECO:0000259" key="6">
    <source>
        <dbReference type="Pfam" id="PF12698"/>
    </source>
</evidence>
<feature type="transmembrane region" description="Helical" evidence="5">
    <location>
        <begin position="158"/>
        <end position="181"/>
    </location>
</feature>
<feature type="transmembrane region" description="Helical" evidence="5">
    <location>
        <begin position="91"/>
        <end position="113"/>
    </location>
</feature>
<gene>
    <name evidence="7" type="ORF">GJB61_15830</name>
</gene>
<keyword evidence="4 5" id="KW-0472">Membrane</keyword>